<evidence type="ECO:0000256" key="9">
    <source>
        <dbReference type="SAM" id="Phobius"/>
    </source>
</evidence>
<dbReference type="OrthoDB" id="9816060at2"/>
<reference evidence="10 11" key="1">
    <citation type="journal article" date="2015" name="Genome Announc.">
        <title>Complete genome sequence of Martelella endophytica YC6887, which has antifungal activity associated with a halophyte.</title>
        <authorList>
            <person name="Khan A."/>
            <person name="Khan H."/>
            <person name="Chung E.J."/>
            <person name="Hossain M.T."/>
            <person name="Chung Y.R."/>
        </authorList>
    </citation>
    <scope>NUCLEOTIDE SEQUENCE [LARGE SCALE GENOMIC DNA]</scope>
    <source>
        <strain evidence="10">YC6887</strain>
    </source>
</reference>
<dbReference type="HOGENOM" id="CLU_057693_1_0_5"/>
<keyword evidence="6 9" id="KW-1133">Transmembrane helix</keyword>
<feature type="compositionally biased region" description="Basic and acidic residues" evidence="8">
    <location>
        <begin position="1"/>
        <end position="36"/>
    </location>
</feature>
<protein>
    <submittedName>
        <fullName evidence="10">Membrane protein</fullName>
    </submittedName>
</protein>
<dbReference type="KEGG" id="mey:TM49_15175"/>
<proteinExistence type="inferred from homology"/>
<evidence type="ECO:0000256" key="7">
    <source>
        <dbReference type="ARBA" id="ARBA00023136"/>
    </source>
</evidence>
<keyword evidence="3" id="KW-1003">Cell membrane</keyword>
<gene>
    <name evidence="10" type="ORF">TM49_15175</name>
</gene>
<accession>A0A0D5LSF3</accession>
<dbReference type="InterPro" id="IPR021147">
    <property type="entry name" value="DUF697"/>
</dbReference>
<keyword evidence="7 9" id="KW-0472">Membrane</keyword>
<name>A0A0D5LSF3_MAREN</name>
<feature type="region of interest" description="Disordered" evidence="8">
    <location>
        <begin position="1"/>
        <end position="42"/>
    </location>
</feature>
<dbReference type="RefSeq" id="WP_045682498.1">
    <property type="nucleotide sequence ID" value="NZ_CP010803.1"/>
</dbReference>
<dbReference type="PATRIC" id="fig|1486262.3.peg.3136"/>
<evidence type="ECO:0000256" key="8">
    <source>
        <dbReference type="SAM" id="MobiDB-lite"/>
    </source>
</evidence>
<evidence type="ECO:0000256" key="4">
    <source>
        <dbReference type="ARBA" id="ARBA00022519"/>
    </source>
</evidence>
<dbReference type="STRING" id="1486262.TM49_15175"/>
<dbReference type="NCBIfam" id="TIGR01620">
    <property type="entry name" value="hyp_HI0043"/>
    <property type="match status" value="1"/>
</dbReference>
<dbReference type="Proteomes" id="UP000032611">
    <property type="component" value="Chromosome"/>
</dbReference>
<evidence type="ECO:0000313" key="10">
    <source>
        <dbReference type="EMBL" id="AJY46712.1"/>
    </source>
</evidence>
<comment type="similarity">
    <text evidence="2">Belongs to the UPF0283 family.</text>
</comment>
<comment type="subcellular location">
    <subcellularLocation>
        <location evidence="1">Cell inner membrane</location>
        <topology evidence="1">Multi-pass membrane protein</topology>
    </subcellularLocation>
</comment>
<evidence type="ECO:0000256" key="1">
    <source>
        <dbReference type="ARBA" id="ARBA00004429"/>
    </source>
</evidence>
<dbReference type="GO" id="GO:0005886">
    <property type="term" value="C:plasma membrane"/>
    <property type="evidence" value="ECO:0007669"/>
    <property type="project" value="UniProtKB-SubCell"/>
</dbReference>
<feature type="transmembrane region" description="Helical" evidence="9">
    <location>
        <begin position="76"/>
        <end position="94"/>
    </location>
</feature>
<evidence type="ECO:0000256" key="2">
    <source>
        <dbReference type="ARBA" id="ARBA00008255"/>
    </source>
</evidence>
<evidence type="ECO:0000313" key="11">
    <source>
        <dbReference type="Proteomes" id="UP000032611"/>
    </source>
</evidence>
<evidence type="ECO:0000256" key="5">
    <source>
        <dbReference type="ARBA" id="ARBA00022692"/>
    </source>
</evidence>
<dbReference type="InterPro" id="IPR006507">
    <property type="entry name" value="UPF0283"/>
</dbReference>
<organism evidence="10 11">
    <name type="scientific">Martelella endophytica</name>
    <dbReference type="NCBI Taxonomy" id="1486262"/>
    <lineage>
        <taxon>Bacteria</taxon>
        <taxon>Pseudomonadati</taxon>
        <taxon>Pseudomonadota</taxon>
        <taxon>Alphaproteobacteria</taxon>
        <taxon>Hyphomicrobiales</taxon>
        <taxon>Aurantimonadaceae</taxon>
        <taxon>Martelella</taxon>
    </lineage>
</organism>
<dbReference type="EMBL" id="CP010803">
    <property type="protein sequence ID" value="AJY46712.1"/>
    <property type="molecule type" value="Genomic_DNA"/>
</dbReference>
<dbReference type="Pfam" id="PF05128">
    <property type="entry name" value="DUF697"/>
    <property type="match status" value="1"/>
</dbReference>
<evidence type="ECO:0000256" key="3">
    <source>
        <dbReference type="ARBA" id="ARBA00022475"/>
    </source>
</evidence>
<keyword evidence="4" id="KW-0997">Cell inner membrane</keyword>
<dbReference type="PANTHER" id="PTHR39342:SF1">
    <property type="entry name" value="UPF0283 MEMBRANE PROTEIN YCJF"/>
    <property type="match status" value="1"/>
</dbReference>
<evidence type="ECO:0000256" key="6">
    <source>
        <dbReference type="ARBA" id="ARBA00022989"/>
    </source>
</evidence>
<feature type="transmembrane region" description="Helical" evidence="9">
    <location>
        <begin position="106"/>
        <end position="127"/>
    </location>
</feature>
<keyword evidence="11" id="KW-1185">Reference proteome</keyword>
<dbReference type="PANTHER" id="PTHR39342">
    <property type="entry name" value="UPF0283 MEMBRANE PROTEIN YCJF"/>
    <property type="match status" value="1"/>
</dbReference>
<keyword evidence="5 9" id="KW-0812">Transmembrane</keyword>
<sequence length="355" mass="38316">MSTNDPRRPAAFDVGDDRPHRNEEAPRQPRHFDDPSIHVTPDDEDPFLRGDTEIAADELDPPVAVMKKRGFSFTKLAMAAFSIVLTLALGLWIDDLVRSLFARAPWLGWLALGAVGVGVFAGLVVAARETIAILRLGAIQHIKVKIAEAQAGNDARQARKAAAELSAFLAGKAETARGRKRLAELDDEVVDAPELIGFCEREMMGPLDLKARALILNASKRVSVVTAISPRAAVDLIYVFYESIRLVRNMAELYGGRPGSLGLFRLVRDVLAHLAVTGSIAVGDSLVQQVLGHGLASKLSARFGEGLINGLMTARIGIAAMDLCRPMPFNALKRPSMADFISDLGPGTKRDLSKP</sequence>
<dbReference type="AlphaFoldDB" id="A0A0D5LSF3"/>